<sequence length="146" mass="16440">MRILGIDFGTKRIGIAVSDPLGFTAQGISTLEKGKTFRNDIENLKEIIEKYEGIREIVVGLPKKMSGEIGIAAQEVLKFVEALKKYFNNIEIKTWDERLTSAEANKFFAGANISEKKRRKIIDKTAAVLILQGYLDSIRIENHNNL</sequence>
<dbReference type="AlphaFoldDB" id="A0A1F4S4G7"/>
<keyword evidence="1 5" id="KW-0963">Cytoplasm</keyword>
<dbReference type="EMBL" id="MEUA01000023">
    <property type="protein sequence ID" value="OGC15267.1"/>
    <property type="molecule type" value="Genomic_DNA"/>
</dbReference>
<name>A0A1F4S4G7_UNCSA</name>
<comment type="subcellular location">
    <subcellularLocation>
        <location evidence="5">Cytoplasm</location>
    </subcellularLocation>
</comment>
<evidence type="ECO:0000256" key="3">
    <source>
        <dbReference type="ARBA" id="ARBA00022722"/>
    </source>
</evidence>
<dbReference type="GO" id="GO:0005829">
    <property type="term" value="C:cytosol"/>
    <property type="evidence" value="ECO:0007669"/>
    <property type="project" value="TreeGrafter"/>
</dbReference>
<keyword evidence="3 5" id="KW-0540">Nuclease</keyword>
<dbReference type="InterPro" id="IPR012337">
    <property type="entry name" value="RNaseH-like_sf"/>
</dbReference>
<evidence type="ECO:0000256" key="5">
    <source>
        <dbReference type="HAMAP-Rule" id="MF_00651"/>
    </source>
</evidence>
<dbReference type="GO" id="GO:0004386">
    <property type="term" value="F:helicase activity"/>
    <property type="evidence" value="ECO:0007669"/>
    <property type="project" value="UniProtKB-KW"/>
</dbReference>
<dbReference type="PANTHER" id="PTHR33317">
    <property type="entry name" value="POLYNUCLEOTIDYL TRANSFERASE, RIBONUCLEASE H-LIKE SUPERFAMILY PROTEIN"/>
    <property type="match status" value="1"/>
</dbReference>
<keyword evidence="7" id="KW-0067">ATP-binding</keyword>
<dbReference type="HAMAP" id="MF_00651">
    <property type="entry name" value="Nuclease_YqgF"/>
    <property type="match status" value="1"/>
</dbReference>
<evidence type="ECO:0000256" key="2">
    <source>
        <dbReference type="ARBA" id="ARBA00022517"/>
    </source>
</evidence>
<organism evidence="7 8">
    <name type="scientific">candidate division WOR-1 bacterium RIFOXYB2_FULL_36_35</name>
    <dbReference type="NCBI Taxonomy" id="1802578"/>
    <lineage>
        <taxon>Bacteria</taxon>
        <taxon>Bacillati</taxon>
        <taxon>Saganbacteria</taxon>
    </lineage>
</organism>
<evidence type="ECO:0000313" key="8">
    <source>
        <dbReference type="Proteomes" id="UP000177905"/>
    </source>
</evidence>
<dbReference type="InterPro" id="IPR006641">
    <property type="entry name" value="YqgF/RNaseH-like_dom"/>
</dbReference>
<dbReference type="Pfam" id="PF03652">
    <property type="entry name" value="RuvX"/>
    <property type="match status" value="1"/>
</dbReference>
<feature type="domain" description="YqgF/RNase H-like" evidence="6">
    <location>
        <begin position="1"/>
        <end position="104"/>
    </location>
</feature>
<evidence type="ECO:0000313" key="7">
    <source>
        <dbReference type="EMBL" id="OGC15267.1"/>
    </source>
</evidence>
<keyword evidence="7" id="KW-0547">Nucleotide-binding</keyword>
<dbReference type="GO" id="GO:0004518">
    <property type="term" value="F:nuclease activity"/>
    <property type="evidence" value="ECO:0007669"/>
    <property type="project" value="UniProtKB-KW"/>
</dbReference>
<dbReference type="NCBIfam" id="TIGR00250">
    <property type="entry name" value="RNAse_H_YqgF"/>
    <property type="match status" value="1"/>
</dbReference>
<dbReference type="SUPFAM" id="SSF53098">
    <property type="entry name" value="Ribonuclease H-like"/>
    <property type="match status" value="1"/>
</dbReference>
<dbReference type="SMART" id="SM00732">
    <property type="entry name" value="YqgFc"/>
    <property type="match status" value="1"/>
</dbReference>
<proteinExistence type="inferred from homology"/>
<evidence type="ECO:0000256" key="1">
    <source>
        <dbReference type="ARBA" id="ARBA00022490"/>
    </source>
</evidence>
<protein>
    <recommendedName>
        <fullName evidence="5">Putative pre-16S rRNA nuclease</fullName>
        <ecNumber evidence="5">3.1.-.-</ecNumber>
    </recommendedName>
</protein>
<reference evidence="7 8" key="1">
    <citation type="journal article" date="2016" name="Nat. Commun.">
        <title>Thousands of microbial genomes shed light on interconnected biogeochemical processes in an aquifer system.</title>
        <authorList>
            <person name="Anantharaman K."/>
            <person name="Brown C.T."/>
            <person name="Hug L.A."/>
            <person name="Sharon I."/>
            <person name="Castelle C.J."/>
            <person name="Probst A.J."/>
            <person name="Thomas B.C."/>
            <person name="Singh A."/>
            <person name="Wilkins M.J."/>
            <person name="Karaoz U."/>
            <person name="Brodie E.L."/>
            <person name="Williams K.H."/>
            <person name="Hubbard S.S."/>
            <person name="Banfield J.F."/>
        </authorList>
    </citation>
    <scope>NUCLEOTIDE SEQUENCE [LARGE SCALE GENOMIC DNA]</scope>
</reference>
<dbReference type="GO" id="GO:0000967">
    <property type="term" value="P:rRNA 5'-end processing"/>
    <property type="evidence" value="ECO:0007669"/>
    <property type="project" value="UniProtKB-UniRule"/>
</dbReference>
<comment type="function">
    <text evidence="5">Could be a nuclease involved in processing of the 5'-end of pre-16S rRNA.</text>
</comment>
<evidence type="ECO:0000256" key="4">
    <source>
        <dbReference type="ARBA" id="ARBA00022801"/>
    </source>
</evidence>
<gene>
    <name evidence="7" type="ORF">A2290_03230</name>
</gene>
<evidence type="ECO:0000259" key="6">
    <source>
        <dbReference type="SMART" id="SM00732"/>
    </source>
</evidence>
<dbReference type="EC" id="3.1.-.-" evidence="5"/>
<comment type="similarity">
    <text evidence="5">Belongs to the YqgF HJR family.</text>
</comment>
<dbReference type="InterPro" id="IPR005227">
    <property type="entry name" value="YqgF"/>
</dbReference>
<keyword evidence="2 5" id="KW-0690">Ribosome biogenesis</keyword>
<dbReference type="InterPro" id="IPR037027">
    <property type="entry name" value="YqgF/RNaseH-like_dom_sf"/>
</dbReference>
<dbReference type="Proteomes" id="UP000177905">
    <property type="component" value="Unassembled WGS sequence"/>
</dbReference>
<keyword evidence="7" id="KW-0347">Helicase</keyword>
<keyword evidence="4 5" id="KW-0378">Hydrolase</keyword>
<comment type="caution">
    <text evidence="7">The sequence shown here is derived from an EMBL/GenBank/DDBJ whole genome shotgun (WGS) entry which is preliminary data.</text>
</comment>
<dbReference type="PANTHER" id="PTHR33317:SF4">
    <property type="entry name" value="POLYNUCLEOTIDYL TRANSFERASE, RIBONUCLEASE H-LIKE SUPERFAMILY PROTEIN"/>
    <property type="match status" value="1"/>
</dbReference>
<accession>A0A1F4S4G7</accession>
<dbReference type="Gene3D" id="3.30.420.140">
    <property type="entry name" value="YqgF/RNase H-like domain"/>
    <property type="match status" value="1"/>
</dbReference>
<dbReference type="GO" id="GO:0016788">
    <property type="term" value="F:hydrolase activity, acting on ester bonds"/>
    <property type="evidence" value="ECO:0007669"/>
    <property type="project" value="UniProtKB-UniRule"/>
</dbReference>
<dbReference type="CDD" id="cd16964">
    <property type="entry name" value="YqgF"/>
    <property type="match status" value="1"/>
</dbReference>